<dbReference type="InterPro" id="IPR000219">
    <property type="entry name" value="DH_dom"/>
</dbReference>
<dbReference type="InterPro" id="IPR055251">
    <property type="entry name" value="SOS1_NGEF_PH"/>
</dbReference>
<dbReference type="GO" id="GO:0005737">
    <property type="term" value="C:cytoplasm"/>
    <property type="evidence" value="ECO:0007669"/>
    <property type="project" value="UniProtKB-SubCell"/>
</dbReference>
<dbReference type="GO" id="GO:0014069">
    <property type="term" value="C:postsynaptic density"/>
    <property type="evidence" value="ECO:0007669"/>
    <property type="project" value="TreeGrafter"/>
</dbReference>
<dbReference type="InterPro" id="IPR051336">
    <property type="entry name" value="RhoGEF_Guanine_NuclExch_SF"/>
</dbReference>
<dbReference type="GO" id="GO:0019898">
    <property type="term" value="C:extrinsic component of membrane"/>
    <property type="evidence" value="ECO:0007669"/>
    <property type="project" value="TreeGrafter"/>
</dbReference>
<protein>
    <recommendedName>
        <fullName evidence="8">DH domain-containing protein</fullName>
    </recommendedName>
</protein>
<evidence type="ECO:0000313" key="7">
    <source>
        <dbReference type="Proteomes" id="UP000288216"/>
    </source>
</evidence>
<dbReference type="CDD" id="cd00160">
    <property type="entry name" value="RhoGEF"/>
    <property type="match status" value="1"/>
</dbReference>
<evidence type="ECO:0000256" key="1">
    <source>
        <dbReference type="ARBA" id="ARBA00004496"/>
    </source>
</evidence>
<dbReference type="PANTHER" id="PTHR22826:SF49">
    <property type="entry name" value="KALIRIN"/>
    <property type="match status" value="1"/>
</dbReference>
<evidence type="ECO:0000256" key="3">
    <source>
        <dbReference type="ARBA" id="ARBA00022658"/>
    </source>
</evidence>
<feature type="domain" description="PH" evidence="4">
    <location>
        <begin position="226"/>
        <end position="336"/>
    </location>
</feature>
<comment type="caution">
    <text evidence="6">The sequence shown here is derived from an EMBL/GenBank/DDBJ whole genome shotgun (WGS) entry which is preliminary data.</text>
</comment>
<dbReference type="PANTHER" id="PTHR22826">
    <property type="entry name" value="RHO GUANINE EXCHANGE FACTOR-RELATED"/>
    <property type="match status" value="1"/>
</dbReference>
<dbReference type="InterPro" id="IPR011993">
    <property type="entry name" value="PH-like_dom_sf"/>
</dbReference>
<dbReference type="OMA" id="TSMEEQH"/>
<sequence length="378" mass="43884">VLEPGCCFLTNLKDHFGFNSMNSSKPPHDEEKQAKAIKGTKYVLNELVQTEKVYVKDLGAVIEGFMKKMEEKGIPDDMKGKDKIIFGNLQQIYEWHKNYFSGELEKCLQEPDHLAKLFIKHERRLDMYSVYCQNKPKSEYIVVEYDAYFEEVKLDLGETFSLSDYLIKPVQRITKYQLLLRDFLKYSEQAGIECSEIMKAVDVMYHVPKRCNDLMNLGRLEGFKGKLTAQGKLLQQDTFYVTEEDSGVLSRSKERRVFLFEQVLIFSELLNKSSSTPQYQFKNSIKITNLHIEDNVDNEVCKFALRSQGTSERFILRAADSGICQAWVHDINKVLDMQQRFLTALQSPIDYQRKELAWKQIHTNQDLGKGSNALLNEM</sequence>
<dbReference type="InterPro" id="IPR001849">
    <property type="entry name" value="PH_domain"/>
</dbReference>
<dbReference type="EMBL" id="BFAA01004698">
    <property type="protein sequence ID" value="GCB70334.1"/>
    <property type="molecule type" value="Genomic_DNA"/>
</dbReference>
<dbReference type="InterPro" id="IPR035899">
    <property type="entry name" value="DBL_dom_sf"/>
</dbReference>
<comment type="subcellular location">
    <subcellularLocation>
        <location evidence="1">Cytoplasm</location>
    </subcellularLocation>
</comment>
<evidence type="ECO:0000259" key="5">
    <source>
        <dbReference type="PROSITE" id="PS50010"/>
    </source>
</evidence>
<dbReference type="OrthoDB" id="10256089at2759"/>
<dbReference type="GO" id="GO:0035556">
    <property type="term" value="P:intracellular signal transduction"/>
    <property type="evidence" value="ECO:0007669"/>
    <property type="project" value="TreeGrafter"/>
</dbReference>
<dbReference type="GO" id="GO:0005085">
    <property type="term" value="F:guanyl-nucleotide exchange factor activity"/>
    <property type="evidence" value="ECO:0007669"/>
    <property type="project" value="UniProtKB-KW"/>
</dbReference>
<dbReference type="SMART" id="SM00233">
    <property type="entry name" value="PH"/>
    <property type="match status" value="1"/>
</dbReference>
<dbReference type="GO" id="GO:0007411">
    <property type="term" value="P:axon guidance"/>
    <property type="evidence" value="ECO:0007669"/>
    <property type="project" value="TreeGrafter"/>
</dbReference>
<dbReference type="Gene3D" id="2.30.29.30">
    <property type="entry name" value="Pleckstrin-homology domain (PH domain)/Phosphotyrosine-binding domain (PTB)"/>
    <property type="match status" value="1"/>
</dbReference>
<dbReference type="Gene3D" id="1.20.900.10">
    <property type="entry name" value="Dbl homology (DH) domain"/>
    <property type="match status" value="1"/>
</dbReference>
<dbReference type="Proteomes" id="UP000288216">
    <property type="component" value="Unassembled WGS sequence"/>
</dbReference>
<keyword evidence="3" id="KW-0344">Guanine-nucleotide releasing factor</keyword>
<evidence type="ECO:0000259" key="4">
    <source>
        <dbReference type="PROSITE" id="PS50003"/>
    </source>
</evidence>
<dbReference type="SMART" id="SM00325">
    <property type="entry name" value="RhoGEF"/>
    <property type="match status" value="1"/>
</dbReference>
<evidence type="ECO:0000313" key="6">
    <source>
        <dbReference type="EMBL" id="GCB70334.1"/>
    </source>
</evidence>
<dbReference type="Pfam" id="PF00621">
    <property type="entry name" value="RhoGEF"/>
    <property type="match status" value="1"/>
</dbReference>
<reference evidence="6 7" key="1">
    <citation type="journal article" date="2018" name="Nat. Ecol. Evol.">
        <title>Shark genomes provide insights into elasmobranch evolution and the origin of vertebrates.</title>
        <authorList>
            <person name="Hara Y"/>
            <person name="Yamaguchi K"/>
            <person name="Onimaru K"/>
            <person name="Kadota M"/>
            <person name="Koyanagi M"/>
            <person name="Keeley SD"/>
            <person name="Tatsumi K"/>
            <person name="Tanaka K"/>
            <person name="Motone F"/>
            <person name="Kageyama Y"/>
            <person name="Nozu R"/>
            <person name="Adachi N"/>
            <person name="Nishimura O"/>
            <person name="Nakagawa R"/>
            <person name="Tanegashima C"/>
            <person name="Kiyatake I"/>
            <person name="Matsumoto R"/>
            <person name="Murakumo K"/>
            <person name="Nishida K"/>
            <person name="Terakita A"/>
            <person name="Kuratani S"/>
            <person name="Sato K"/>
            <person name="Hyodo S Kuraku.S."/>
        </authorList>
    </citation>
    <scope>NUCLEOTIDE SEQUENCE [LARGE SCALE GENOMIC DNA]</scope>
</reference>
<keyword evidence="2" id="KW-0963">Cytoplasm</keyword>
<dbReference type="SUPFAM" id="SSF48065">
    <property type="entry name" value="DBL homology domain (DH-domain)"/>
    <property type="match status" value="1"/>
</dbReference>
<gene>
    <name evidence="6" type="ORF">scyTo_0010759</name>
</gene>
<keyword evidence="7" id="KW-1185">Reference proteome</keyword>
<organism evidence="6 7">
    <name type="scientific">Scyliorhinus torazame</name>
    <name type="common">Cloudy catshark</name>
    <name type="synonym">Catulus torazame</name>
    <dbReference type="NCBI Taxonomy" id="75743"/>
    <lineage>
        <taxon>Eukaryota</taxon>
        <taxon>Metazoa</taxon>
        <taxon>Chordata</taxon>
        <taxon>Craniata</taxon>
        <taxon>Vertebrata</taxon>
        <taxon>Chondrichthyes</taxon>
        <taxon>Elasmobranchii</taxon>
        <taxon>Galeomorphii</taxon>
        <taxon>Galeoidea</taxon>
        <taxon>Carcharhiniformes</taxon>
        <taxon>Scyliorhinidae</taxon>
        <taxon>Scyliorhinus</taxon>
    </lineage>
</organism>
<dbReference type="STRING" id="75743.A0A401PB37"/>
<dbReference type="PROSITE" id="PS50010">
    <property type="entry name" value="DH_2"/>
    <property type="match status" value="1"/>
</dbReference>
<dbReference type="AlphaFoldDB" id="A0A401PB37"/>
<dbReference type="Pfam" id="PF22697">
    <property type="entry name" value="SOS1_NGEF_PH"/>
    <property type="match status" value="1"/>
</dbReference>
<proteinExistence type="predicted"/>
<evidence type="ECO:0000256" key="2">
    <source>
        <dbReference type="ARBA" id="ARBA00022490"/>
    </source>
</evidence>
<dbReference type="FunFam" id="1.20.900.10:FF:000008">
    <property type="entry name" value="rho guanine nucleotide exchange factor 25"/>
    <property type="match status" value="1"/>
</dbReference>
<name>A0A401PB37_SCYTO</name>
<accession>A0A401PB37</accession>
<evidence type="ECO:0008006" key="8">
    <source>
        <dbReference type="Google" id="ProtNLM"/>
    </source>
</evidence>
<dbReference type="SUPFAM" id="SSF50729">
    <property type="entry name" value="PH domain-like"/>
    <property type="match status" value="1"/>
</dbReference>
<dbReference type="PROSITE" id="PS50003">
    <property type="entry name" value="PH_DOMAIN"/>
    <property type="match status" value="1"/>
</dbReference>
<feature type="domain" description="DH" evidence="5">
    <location>
        <begin position="39"/>
        <end position="214"/>
    </location>
</feature>
<feature type="non-terminal residue" evidence="6">
    <location>
        <position position="1"/>
    </location>
</feature>